<keyword evidence="1" id="KW-0418">Kinase</keyword>
<keyword evidence="2" id="KW-1185">Reference proteome</keyword>
<reference evidence="1 2" key="1">
    <citation type="journal article" date="2020" name="Phytopathology">
        <title>Genome Sequence Resources of Colletotrichum truncatum, C. plurivorum, C. musicola, and C. sojae: Four Species Pathogenic to Soybean (Glycine max).</title>
        <authorList>
            <person name="Rogerio F."/>
            <person name="Boufleur T.R."/>
            <person name="Ciampi-Guillardi M."/>
            <person name="Sukno S.A."/>
            <person name="Thon M.R."/>
            <person name="Massola Junior N.S."/>
            <person name="Baroncelli R."/>
        </authorList>
    </citation>
    <scope>NUCLEOTIDE SEQUENCE [LARGE SCALE GENOMIC DNA]</scope>
    <source>
        <strain evidence="1 2">CMES1059</strain>
    </source>
</reference>
<gene>
    <name evidence="1" type="ORF">CTRU02_200807</name>
</gene>
<keyword evidence="1" id="KW-0808">Transferase</keyword>
<evidence type="ECO:0000313" key="2">
    <source>
        <dbReference type="Proteomes" id="UP000805649"/>
    </source>
</evidence>
<dbReference type="Proteomes" id="UP000805649">
    <property type="component" value="Unassembled WGS sequence"/>
</dbReference>
<comment type="caution">
    <text evidence="1">The sequence shown here is derived from an EMBL/GenBank/DDBJ whole genome shotgun (WGS) entry which is preliminary data.</text>
</comment>
<evidence type="ECO:0000313" key="1">
    <source>
        <dbReference type="EMBL" id="KAL0942921.1"/>
    </source>
</evidence>
<protein>
    <submittedName>
        <fullName evidence="1">Camk family protein kinase</fullName>
    </submittedName>
</protein>
<proteinExistence type="predicted"/>
<organism evidence="1 2">
    <name type="scientific">Colletotrichum truncatum</name>
    <name type="common">Anthracnose fungus</name>
    <name type="synonym">Colletotrichum capsici</name>
    <dbReference type="NCBI Taxonomy" id="5467"/>
    <lineage>
        <taxon>Eukaryota</taxon>
        <taxon>Fungi</taxon>
        <taxon>Dikarya</taxon>
        <taxon>Ascomycota</taxon>
        <taxon>Pezizomycotina</taxon>
        <taxon>Sordariomycetes</taxon>
        <taxon>Hypocreomycetidae</taxon>
        <taxon>Glomerellales</taxon>
        <taxon>Glomerellaceae</taxon>
        <taxon>Colletotrichum</taxon>
        <taxon>Colletotrichum truncatum species complex</taxon>
    </lineage>
</organism>
<dbReference type="EMBL" id="VUJX02000001">
    <property type="protein sequence ID" value="KAL0942921.1"/>
    <property type="molecule type" value="Genomic_DNA"/>
</dbReference>
<name>A0ACC3ZFN3_COLTU</name>
<sequence length="303" mass="34044">MDHHTVIAWLLPSSTNQPALEAVRLPQNINRRIAAIPEAFEPLPTPNPNSYTINPSLLSKKSSASSLSKPRPALELSFTNPPKNHTGFVLGTDPGCDILLPKLPGISPRHCHITFDAERRLIVRDTSDAGTAIWYDGNSNGDRTRESWIVSSGCSYGFPAMVDRVVIDIQTVRFQIVVNDLHLGQPDVYEQQVDDFMDRLASLSLAEISCRGELALDLDFHNYGIDFAFDDLDFGYGYEYDEDDYGYDYEMDVDEKRDYLAPLPSEVAPVFVKYMFAADDGLPPDTYLWNTARPWEPMVKVTC</sequence>
<accession>A0ACC3ZFN3</accession>